<evidence type="ECO:0000256" key="1">
    <source>
        <dbReference type="ARBA" id="ARBA00009903"/>
    </source>
</evidence>
<name>A0A9N7NIS4_STRHE</name>
<feature type="region of interest" description="Disordered" evidence="10">
    <location>
        <begin position="49"/>
        <end position="71"/>
    </location>
</feature>
<evidence type="ECO:0000256" key="8">
    <source>
        <dbReference type="ARBA" id="ARBA00047899"/>
    </source>
</evidence>
<gene>
    <name evidence="12" type="ORF">SHERM_25191</name>
</gene>
<feature type="domain" description="Protein kinase" evidence="11">
    <location>
        <begin position="423"/>
        <end position="726"/>
    </location>
</feature>
<evidence type="ECO:0000256" key="7">
    <source>
        <dbReference type="ARBA" id="ARBA00022840"/>
    </source>
</evidence>
<comment type="caution">
    <text evidence="12">The sequence shown here is derived from an EMBL/GenBank/DDBJ whole genome shotgun (WGS) entry which is preliminary data.</text>
</comment>
<dbReference type="EC" id="2.7.11.1" evidence="2"/>
<dbReference type="CDD" id="cd05574">
    <property type="entry name" value="STKc_phototropin_like"/>
    <property type="match status" value="1"/>
</dbReference>
<dbReference type="Gene3D" id="3.30.200.20">
    <property type="entry name" value="Phosphorylase Kinase, domain 1"/>
    <property type="match status" value="1"/>
</dbReference>
<sequence length="764" mass="83660">MSSFRQNCEITEVKDEKPPIPRKVPRKALEDDINKLFESVNIRLTKSFDLSDSNRNPSKKPMRGNNGMNSPGIGFSEAVSLKQALRGLCISQAAEMAALKRSSMPSSPRISEAGKIGNFYKLGENGEPGCSPLAGRERKIGISIGVQESRLNSNSNSPRMVKSATQSYNASPRLEVEKNLEKVENNCRESSGPLAECCTSVQKANTKSEESPPIVNKEIVNEPEIDVNVVGKNGLGKKDNSFSYQEKKILSLSKKPSISSKSRQKSQSSSSSVAKFKKDSKSAGGSSTRSVKPIIITKSLVIKKPKKANLKATHRVNSANEEENSGALICHRCQCALSHMDDEDSQITNNPKKVAEKREISKSSKSSACDFFSTSTTTSNLSDDSNLSGPACGNNRPHMSRDMRWGAINRVRKEKGFLNLSHFNLLKKLGSGDIGTVYLAELAGTGCPFAIKVMDNEFLARRKKMPRAQTEREILGMLDHPFLPTLYAQFTSDNLSCLVMEFCPGGDLHVLRQKQPGRCFTEDAARFYMAEVLVALEYLHMLGIVYRDLKPENILVREDGHIMLTDFDLSLRCPVTPTLVPSSSPPPDPHRPSGQCAGSSCIDPFCSGPACRLVAEPTGARSNSFVGTHEYLAPEIIKGEGHGSAVDWWTLGIFLYELLYGKTPFKGVDNEETLTNVVVRELGFPEGPQIVGFRARDLIRRLLVKEPEGRLGSVSGSGEIKRHAFFEGINWALVRCGAPPRVPEAYDSEGSFGGGGDHAGFEEF</sequence>
<reference evidence="12" key="1">
    <citation type="submission" date="2019-12" db="EMBL/GenBank/DDBJ databases">
        <authorList>
            <person name="Scholes J."/>
        </authorList>
    </citation>
    <scope>NUCLEOTIDE SEQUENCE</scope>
</reference>
<evidence type="ECO:0000313" key="13">
    <source>
        <dbReference type="Proteomes" id="UP001153555"/>
    </source>
</evidence>
<dbReference type="FunFam" id="1.10.510.10:FF:000028">
    <property type="entry name" value="serine/threonine-protein kinase D6PK-like"/>
    <property type="match status" value="1"/>
</dbReference>
<keyword evidence="3" id="KW-0723">Serine/threonine-protein kinase</keyword>
<dbReference type="FunFam" id="1.10.510.10:FF:000020">
    <property type="entry name" value="serine/threonine-protein kinase D6PK-like"/>
    <property type="match status" value="1"/>
</dbReference>
<evidence type="ECO:0000256" key="10">
    <source>
        <dbReference type="SAM" id="MobiDB-lite"/>
    </source>
</evidence>
<keyword evidence="4" id="KW-0808">Transferase</keyword>
<comment type="catalytic activity">
    <reaction evidence="9">
        <text>L-seryl-[protein] + ATP = O-phospho-L-seryl-[protein] + ADP + H(+)</text>
        <dbReference type="Rhea" id="RHEA:17989"/>
        <dbReference type="Rhea" id="RHEA-COMP:9863"/>
        <dbReference type="Rhea" id="RHEA-COMP:11604"/>
        <dbReference type="ChEBI" id="CHEBI:15378"/>
        <dbReference type="ChEBI" id="CHEBI:29999"/>
        <dbReference type="ChEBI" id="CHEBI:30616"/>
        <dbReference type="ChEBI" id="CHEBI:83421"/>
        <dbReference type="ChEBI" id="CHEBI:456216"/>
        <dbReference type="EC" id="2.7.11.1"/>
    </reaction>
</comment>
<protein>
    <recommendedName>
        <fullName evidence="2">non-specific serine/threonine protein kinase</fullName>
        <ecNumber evidence="2">2.7.11.1</ecNumber>
    </recommendedName>
</protein>
<evidence type="ECO:0000313" key="12">
    <source>
        <dbReference type="EMBL" id="CAA0829672.1"/>
    </source>
</evidence>
<dbReference type="InterPro" id="IPR000719">
    <property type="entry name" value="Prot_kinase_dom"/>
</dbReference>
<dbReference type="EMBL" id="CACSLK010027789">
    <property type="protein sequence ID" value="CAA0829672.1"/>
    <property type="molecule type" value="Genomic_DNA"/>
</dbReference>
<dbReference type="SMART" id="SM00220">
    <property type="entry name" value="S_TKc"/>
    <property type="match status" value="1"/>
</dbReference>
<evidence type="ECO:0000256" key="5">
    <source>
        <dbReference type="ARBA" id="ARBA00022741"/>
    </source>
</evidence>
<dbReference type="GO" id="GO:0004674">
    <property type="term" value="F:protein serine/threonine kinase activity"/>
    <property type="evidence" value="ECO:0007669"/>
    <property type="project" value="UniProtKB-KW"/>
</dbReference>
<feature type="region of interest" description="Disordered" evidence="10">
    <location>
        <begin position="150"/>
        <end position="170"/>
    </location>
</feature>
<dbReference type="PANTHER" id="PTHR45637">
    <property type="entry name" value="FLIPPASE KINASE 1-RELATED"/>
    <property type="match status" value="1"/>
</dbReference>
<evidence type="ECO:0000256" key="4">
    <source>
        <dbReference type="ARBA" id="ARBA00022679"/>
    </source>
</evidence>
<keyword evidence="7" id="KW-0067">ATP-binding</keyword>
<dbReference type="FunFam" id="3.30.200.20:FF:000032">
    <property type="entry name" value="Serine/threonine-protein kinase D6PK-like"/>
    <property type="match status" value="1"/>
</dbReference>
<organism evidence="12 13">
    <name type="scientific">Striga hermonthica</name>
    <name type="common">Purple witchweed</name>
    <name type="synonym">Buchnera hermonthica</name>
    <dbReference type="NCBI Taxonomy" id="68872"/>
    <lineage>
        <taxon>Eukaryota</taxon>
        <taxon>Viridiplantae</taxon>
        <taxon>Streptophyta</taxon>
        <taxon>Embryophyta</taxon>
        <taxon>Tracheophyta</taxon>
        <taxon>Spermatophyta</taxon>
        <taxon>Magnoliopsida</taxon>
        <taxon>eudicotyledons</taxon>
        <taxon>Gunneridae</taxon>
        <taxon>Pentapetalae</taxon>
        <taxon>asterids</taxon>
        <taxon>lamiids</taxon>
        <taxon>Lamiales</taxon>
        <taxon>Orobanchaceae</taxon>
        <taxon>Buchnereae</taxon>
        <taxon>Striga</taxon>
    </lineage>
</organism>
<feature type="region of interest" description="Disordered" evidence="10">
    <location>
        <begin position="253"/>
        <end position="289"/>
    </location>
</feature>
<evidence type="ECO:0000256" key="6">
    <source>
        <dbReference type="ARBA" id="ARBA00022777"/>
    </source>
</evidence>
<dbReference type="InterPro" id="IPR011009">
    <property type="entry name" value="Kinase-like_dom_sf"/>
</dbReference>
<dbReference type="AlphaFoldDB" id="A0A9N7NIS4"/>
<feature type="compositionally biased region" description="Low complexity" evidence="10">
    <location>
        <begin position="253"/>
        <end position="274"/>
    </location>
</feature>
<dbReference type="Proteomes" id="UP001153555">
    <property type="component" value="Unassembled WGS sequence"/>
</dbReference>
<dbReference type="SUPFAM" id="SSF56112">
    <property type="entry name" value="Protein kinase-like (PK-like)"/>
    <property type="match status" value="1"/>
</dbReference>
<comment type="catalytic activity">
    <reaction evidence="8">
        <text>L-threonyl-[protein] + ATP = O-phospho-L-threonyl-[protein] + ADP + H(+)</text>
        <dbReference type="Rhea" id="RHEA:46608"/>
        <dbReference type="Rhea" id="RHEA-COMP:11060"/>
        <dbReference type="Rhea" id="RHEA-COMP:11605"/>
        <dbReference type="ChEBI" id="CHEBI:15378"/>
        <dbReference type="ChEBI" id="CHEBI:30013"/>
        <dbReference type="ChEBI" id="CHEBI:30616"/>
        <dbReference type="ChEBI" id="CHEBI:61977"/>
        <dbReference type="ChEBI" id="CHEBI:456216"/>
        <dbReference type="EC" id="2.7.11.1"/>
    </reaction>
</comment>
<comment type="similarity">
    <text evidence="1">Belongs to the protein kinase superfamily. AGC Ser/Thr protein kinase family.</text>
</comment>
<evidence type="ECO:0000256" key="2">
    <source>
        <dbReference type="ARBA" id="ARBA00012513"/>
    </source>
</evidence>
<keyword evidence="13" id="KW-1185">Reference proteome</keyword>
<dbReference type="PROSITE" id="PS50011">
    <property type="entry name" value="PROTEIN_KINASE_DOM"/>
    <property type="match status" value="1"/>
</dbReference>
<evidence type="ECO:0000259" key="11">
    <source>
        <dbReference type="PROSITE" id="PS50011"/>
    </source>
</evidence>
<keyword evidence="5" id="KW-0547">Nucleotide-binding</keyword>
<dbReference type="Pfam" id="PF00069">
    <property type="entry name" value="Pkinase"/>
    <property type="match status" value="2"/>
</dbReference>
<dbReference type="InterPro" id="IPR008271">
    <property type="entry name" value="Ser/Thr_kinase_AS"/>
</dbReference>
<evidence type="ECO:0000256" key="3">
    <source>
        <dbReference type="ARBA" id="ARBA00022527"/>
    </source>
</evidence>
<accession>A0A9N7NIS4</accession>
<proteinExistence type="inferred from homology"/>
<dbReference type="PROSITE" id="PS00108">
    <property type="entry name" value="PROTEIN_KINASE_ST"/>
    <property type="match status" value="1"/>
</dbReference>
<keyword evidence="6 12" id="KW-0418">Kinase</keyword>
<dbReference type="Gene3D" id="1.10.510.10">
    <property type="entry name" value="Transferase(Phosphotransferase) domain 1"/>
    <property type="match status" value="2"/>
</dbReference>
<dbReference type="OrthoDB" id="432483at2759"/>
<feature type="region of interest" description="Disordered" evidence="10">
    <location>
        <begin position="1"/>
        <end position="23"/>
    </location>
</feature>
<evidence type="ECO:0000256" key="9">
    <source>
        <dbReference type="ARBA" id="ARBA00048679"/>
    </source>
</evidence>
<dbReference type="GO" id="GO:0005524">
    <property type="term" value="F:ATP binding"/>
    <property type="evidence" value="ECO:0007669"/>
    <property type="project" value="UniProtKB-KW"/>
</dbReference>